<keyword evidence="13" id="KW-1185">Reference proteome</keyword>
<keyword evidence="9" id="KW-0411">Iron-sulfur</keyword>
<sequence>MTAAPAESPRPLGPLHVRALLLTTRKVGAYHHLTLSAPGIAERFRPGTFVALSVGAGDAAYRTRLARRSFWVHRVKPTGGHGLTIEIVVEAVGPGTRWLAGLGQGAEIDVTGPLGRPFSLPKESPDQKQVSCVLVGHGHSAAPLFPLAERLRERGCAVTLVLSAPDETHLLAALEARRSARAVTVVTGDGSVGLRGSLEAHLHGILERAAADVVYACGPAPLLHAVALTAEAQGAWSQVALEETLVCATGLCHGCAVPVVGEDGAPRTVRACVDGPVFRGDRVRWADLTGVDA</sequence>
<dbReference type="Gene3D" id="3.40.50.80">
    <property type="entry name" value="Nucleotide-binding domain of ferredoxin-NADP reductase (FNR) module"/>
    <property type="match status" value="1"/>
</dbReference>
<dbReference type="SUPFAM" id="SSF52343">
    <property type="entry name" value="Ferredoxin reductase-like, C-terminal NADP-linked domain"/>
    <property type="match status" value="1"/>
</dbReference>
<dbReference type="EMBL" id="BAAAQQ010000008">
    <property type="protein sequence ID" value="GAA2122187.1"/>
    <property type="molecule type" value="Genomic_DNA"/>
</dbReference>
<evidence type="ECO:0000256" key="3">
    <source>
        <dbReference type="ARBA" id="ARBA00022630"/>
    </source>
</evidence>
<evidence type="ECO:0000256" key="1">
    <source>
        <dbReference type="ARBA" id="ARBA00006422"/>
    </source>
</evidence>
<keyword evidence="8" id="KW-0408">Iron</keyword>
<comment type="caution">
    <text evidence="12">The sequence shown here is derived from an EMBL/GenBank/DDBJ whole genome shotgun (WGS) entry which is preliminary data.</text>
</comment>
<organism evidence="12 13">
    <name type="scientific">Nocardioides bigeumensis</name>
    <dbReference type="NCBI Taxonomy" id="433657"/>
    <lineage>
        <taxon>Bacteria</taxon>
        <taxon>Bacillati</taxon>
        <taxon>Actinomycetota</taxon>
        <taxon>Actinomycetes</taxon>
        <taxon>Propionibacteriales</taxon>
        <taxon>Nocardioidaceae</taxon>
        <taxon>Nocardioides</taxon>
    </lineage>
</organism>
<reference evidence="13" key="1">
    <citation type="journal article" date="2019" name="Int. J. Syst. Evol. Microbiol.">
        <title>The Global Catalogue of Microorganisms (GCM) 10K type strain sequencing project: providing services to taxonomists for standard genome sequencing and annotation.</title>
        <authorList>
            <consortium name="The Broad Institute Genomics Platform"/>
            <consortium name="The Broad Institute Genome Sequencing Center for Infectious Disease"/>
            <person name="Wu L."/>
            <person name="Ma J."/>
        </authorList>
    </citation>
    <scope>NUCLEOTIDE SEQUENCE [LARGE SCALE GENOMIC DNA]</scope>
    <source>
        <strain evidence="13">JCM 16021</strain>
    </source>
</reference>
<dbReference type="PROSITE" id="PS51384">
    <property type="entry name" value="FAD_FR"/>
    <property type="match status" value="1"/>
</dbReference>
<dbReference type="InterPro" id="IPR039261">
    <property type="entry name" value="FNR_nucleotide-bd"/>
</dbReference>
<keyword evidence="4" id="KW-0001">2Fe-2S</keyword>
<dbReference type="Proteomes" id="UP001500575">
    <property type="component" value="Unassembled WGS sequence"/>
</dbReference>
<dbReference type="RefSeq" id="WP_344303269.1">
    <property type="nucleotide sequence ID" value="NZ_BAAAQQ010000008.1"/>
</dbReference>
<keyword evidence="3" id="KW-0285">Flavoprotein</keyword>
<evidence type="ECO:0000313" key="12">
    <source>
        <dbReference type="EMBL" id="GAA2122187.1"/>
    </source>
</evidence>
<evidence type="ECO:0000256" key="7">
    <source>
        <dbReference type="ARBA" id="ARBA00022982"/>
    </source>
</evidence>
<comment type="similarity">
    <text evidence="1">Belongs to the PyrK family.</text>
</comment>
<dbReference type="PIRSF" id="PIRSF006816">
    <property type="entry name" value="Cyc3_hyd_g"/>
    <property type="match status" value="1"/>
</dbReference>
<dbReference type="Gene3D" id="2.40.30.10">
    <property type="entry name" value="Translation factors"/>
    <property type="match status" value="1"/>
</dbReference>
<comment type="cofactor">
    <cofactor evidence="10">
        <name>[2Fe-2S] cluster</name>
        <dbReference type="ChEBI" id="CHEBI:190135"/>
    </cofactor>
</comment>
<feature type="domain" description="FAD-binding FR-type" evidence="11">
    <location>
        <begin position="7"/>
        <end position="120"/>
    </location>
</feature>
<dbReference type="Pfam" id="PF10418">
    <property type="entry name" value="DHODB_Fe-S_bind"/>
    <property type="match status" value="1"/>
</dbReference>
<keyword evidence="5" id="KW-0479">Metal-binding</keyword>
<name>A0ABP5JSS2_9ACTN</name>
<evidence type="ECO:0000256" key="9">
    <source>
        <dbReference type="ARBA" id="ARBA00023014"/>
    </source>
</evidence>
<dbReference type="PANTHER" id="PTHR43513">
    <property type="entry name" value="DIHYDROOROTATE DEHYDROGENASE B (NAD(+)), ELECTRON TRANSFER SUBUNIT"/>
    <property type="match status" value="1"/>
</dbReference>
<gene>
    <name evidence="12" type="ORF">GCM10009843_17080</name>
</gene>
<dbReference type="Gene3D" id="2.10.240.10">
    <property type="entry name" value="Dihydroorotate dehydrogenase, electron transfer subunit"/>
    <property type="match status" value="1"/>
</dbReference>
<evidence type="ECO:0000313" key="13">
    <source>
        <dbReference type="Proteomes" id="UP001500575"/>
    </source>
</evidence>
<evidence type="ECO:0000259" key="11">
    <source>
        <dbReference type="PROSITE" id="PS51384"/>
    </source>
</evidence>
<evidence type="ECO:0000256" key="8">
    <source>
        <dbReference type="ARBA" id="ARBA00023004"/>
    </source>
</evidence>
<evidence type="ECO:0000256" key="6">
    <source>
        <dbReference type="ARBA" id="ARBA00022827"/>
    </source>
</evidence>
<keyword evidence="6" id="KW-0274">FAD</keyword>
<dbReference type="InterPro" id="IPR017938">
    <property type="entry name" value="Riboflavin_synthase-like_b-brl"/>
</dbReference>
<proteinExistence type="inferred from homology"/>
<dbReference type="InterPro" id="IPR037117">
    <property type="entry name" value="Dihydroorotate_DH_ele_sf"/>
</dbReference>
<keyword evidence="2" id="KW-0813">Transport</keyword>
<evidence type="ECO:0000256" key="10">
    <source>
        <dbReference type="ARBA" id="ARBA00034078"/>
    </source>
</evidence>
<dbReference type="SUPFAM" id="SSF63380">
    <property type="entry name" value="Riboflavin synthase domain-like"/>
    <property type="match status" value="1"/>
</dbReference>
<protein>
    <submittedName>
        <fullName evidence="12">Dihydroorotate dehydrogenase electron transfer subunit</fullName>
    </submittedName>
</protein>
<keyword evidence="7" id="KW-0249">Electron transport</keyword>
<evidence type="ECO:0000256" key="5">
    <source>
        <dbReference type="ARBA" id="ARBA00022723"/>
    </source>
</evidence>
<dbReference type="PANTHER" id="PTHR43513:SF3">
    <property type="entry name" value="DIHYDROOROTATE DEHYDROGENASE B (NAD(+)), ELECTRON TRANSFER SUBUNIT-RELATED"/>
    <property type="match status" value="1"/>
</dbReference>
<evidence type="ECO:0000256" key="2">
    <source>
        <dbReference type="ARBA" id="ARBA00022448"/>
    </source>
</evidence>
<dbReference type="InterPro" id="IPR012165">
    <property type="entry name" value="Cyt_c3_hydrogenase_gsu"/>
</dbReference>
<accession>A0ABP5JSS2</accession>
<dbReference type="InterPro" id="IPR017927">
    <property type="entry name" value="FAD-bd_FR_type"/>
</dbReference>
<evidence type="ECO:0000256" key="4">
    <source>
        <dbReference type="ARBA" id="ARBA00022714"/>
    </source>
</evidence>
<dbReference type="InterPro" id="IPR019480">
    <property type="entry name" value="Dihydroorotate_DH_Fe-S-bd"/>
</dbReference>
<dbReference type="InterPro" id="IPR050353">
    <property type="entry name" value="PyrK_electron_transfer"/>
</dbReference>